<dbReference type="InterPro" id="IPR003779">
    <property type="entry name" value="CMD-like"/>
</dbReference>
<name>A0A838L8G1_9SPHN</name>
<evidence type="ECO:0000313" key="2">
    <source>
        <dbReference type="EMBL" id="MBA2933818.1"/>
    </source>
</evidence>
<dbReference type="AlphaFoldDB" id="A0A838L8G1"/>
<dbReference type="GO" id="GO:0051920">
    <property type="term" value="F:peroxiredoxin activity"/>
    <property type="evidence" value="ECO:0007669"/>
    <property type="project" value="InterPro"/>
</dbReference>
<dbReference type="PANTHER" id="PTHR34846">
    <property type="entry name" value="4-CARBOXYMUCONOLACTONE DECARBOXYLASE FAMILY PROTEIN (AFU_ORTHOLOGUE AFUA_6G11590)"/>
    <property type="match status" value="1"/>
</dbReference>
<dbReference type="Gene3D" id="1.20.1290.10">
    <property type="entry name" value="AhpD-like"/>
    <property type="match status" value="1"/>
</dbReference>
<dbReference type="RefSeq" id="WP_160363613.1">
    <property type="nucleotide sequence ID" value="NZ_JACEIB010000003.1"/>
</dbReference>
<organism evidence="2 3">
    <name type="scientific">Sphingomonas chungangi</name>
    <dbReference type="NCBI Taxonomy" id="2683589"/>
    <lineage>
        <taxon>Bacteria</taxon>
        <taxon>Pseudomonadati</taxon>
        <taxon>Pseudomonadota</taxon>
        <taxon>Alphaproteobacteria</taxon>
        <taxon>Sphingomonadales</taxon>
        <taxon>Sphingomonadaceae</taxon>
        <taxon>Sphingomonas</taxon>
    </lineage>
</organism>
<dbReference type="Proteomes" id="UP000570166">
    <property type="component" value="Unassembled WGS sequence"/>
</dbReference>
<accession>A0A838L8G1</accession>
<comment type="caution">
    <text evidence="2">The sequence shown here is derived from an EMBL/GenBank/DDBJ whole genome shotgun (WGS) entry which is preliminary data.</text>
</comment>
<reference evidence="2 3" key="1">
    <citation type="submission" date="2020-07" db="EMBL/GenBank/DDBJ databases">
        <authorList>
            <person name="Sun Q."/>
        </authorList>
    </citation>
    <scope>NUCLEOTIDE SEQUENCE [LARGE SCALE GENOMIC DNA]</scope>
    <source>
        <strain evidence="2 3">CGMCC 1.13654</strain>
    </source>
</reference>
<keyword evidence="3" id="KW-1185">Reference proteome</keyword>
<evidence type="ECO:0000313" key="3">
    <source>
        <dbReference type="Proteomes" id="UP000570166"/>
    </source>
</evidence>
<gene>
    <name evidence="2" type="ORF">HZF05_06855</name>
</gene>
<protein>
    <submittedName>
        <fullName evidence="2">Carboxymuconolactone decarboxylase family protein</fullName>
    </submittedName>
</protein>
<dbReference type="PANTHER" id="PTHR34846:SF11">
    <property type="entry name" value="4-CARBOXYMUCONOLACTONE DECARBOXYLASE FAMILY PROTEIN (AFU_ORTHOLOGUE AFUA_6G11590)"/>
    <property type="match status" value="1"/>
</dbReference>
<dbReference type="EMBL" id="JACEIB010000003">
    <property type="protein sequence ID" value="MBA2933818.1"/>
    <property type="molecule type" value="Genomic_DNA"/>
</dbReference>
<dbReference type="Pfam" id="PF02627">
    <property type="entry name" value="CMD"/>
    <property type="match status" value="1"/>
</dbReference>
<proteinExistence type="predicted"/>
<dbReference type="InterPro" id="IPR029032">
    <property type="entry name" value="AhpD-like"/>
</dbReference>
<feature type="domain" description="Carboxymuconolactone decarboxylase-like" evidence="1">
    <location>
        <begin position="36"/>
        <end position="118"/>
    </location>
</feature>
<evidence type="ECO:0000259" key="1">
    <source>
        <dbReference type="Pfam" id="PF02627"/>
    </source>
</evidence>
<sequence length="186" mass="20652">MARIAFPDPAAMDDDLRESLRKLGSLNVTRMMAHQPRLMHAYARMGVEILRHGTIDPVLRELIILRVGQLCKSDYEHHQHVSVARMVGMSEAMLAASEANDRSTFSDRECAALAITDEIYRDNCASAETIKVAQALFSPAELVEICIVTGFYIMTAGYLRSLDIEVEDAPPLGDRMIQGERSAISN</sequence>
<dbReference type="SUPFAM" id="SSF69118">
    <property type="entry name" value="AhpD-like"/>
    <property type="match status" value="1"/>
</dbReference>